<dbReference type="PROSITE" id="PS51318">
    <property type="entry name" value="TAT"/>
    <property type="match status" value="1"/>
</dbReference>
<organism evidence="3 4">
    <name type="scientific">Lentzea flaviverrucosa</name>
    <dbReference type="NCBI Taxonomy" id="200379"/>
    <lineage>
        <taxon>Bacteria</taxon>
        <taxon>Bacillati</taxon>
        <taxon>Actinomycetota</taxon>
        <taxon>Actinomycetes</taxon>
        <taxon>Pseudonocardiales</taxon>
        <taxon>Pseudonocardiaceae</taxon>
        <taxon>Lentzea</taxon>
    </lineage>
</organism>
<dbReference type="AlphaFoldDB" id="A0A1H9XS16"/>
<dbReference type="Proteomes" id="UP000199028">
    <property type="component" value="Unassembled WGS sequence"/>
</dbReference>
<dbReference type="InterPro" id="IPR006311">
    <property type="entry name" value="TAT_signal"/>
</dbReference>
<gene>
    <name evidence="3" type="ORF">SAMN05216195_11719</name>
</gene>
<accession>A0A1H9XS16</accession>
<dbReference type="RefSeq" id="WP_090071562.1">
    <property type="nucleotide sequence ID" value="NZ_FOFT01000017.1"/>
</dbReference>
<protein>
    <submittedName>
        <fullName evidence="3">Uncharacterized protein</fullName>
    </submittedName>
</protein>
<reference evidence="4" key="1">
    <citation type="submission" date="2016-10" db="EMBL/GenBank/DDBJ databases">
        <authorList>
            <person name="Varghese N."/>
            <person name="Submissions S."/>
        </authorList>
    </citation>
    <scope>NUCLEOTIDE SEQUENCE [LARGE SCALE GENOMIC DNA]</scope>
    <source>
        <strain evidence="4">CGMCC 4.578</strain>
    </source>
</reference>
<evidence type="ECO:0000256" key="1">
    <source>
        <dbReference type="SAM" id="Phobius"/>
    </source>
</evidence>
<evidence type="ECO:0000313" key="4">
    <source>
        <dbReference type="Proteomes" id="UP000199028"/>
    </source>
</evidence>
<feature type="transmembrane region" description="Helical" evidence="1">
    <location>
        <begin position="183"/>
        <end position="204"/>
    </location>
</feature>
<keyword evidence="1" id="KW-0472">Membrane</keyword>
<proteinExistence type="predicted"/>
<keyword evidence="1" id="KW-1133">Transmembrane helix</keyword>
<keyword evidence="2" id="KW-0732">Signal</keyword>
<keyword evidence="1" id="KW-0812">Transmembrane</keyword>
<evidence type="ECO:0000256" key="2">
    <source>
        <dbReference type="SAM" id="SignalP"/>
    </source>
</evidence>
<feature type="signal peptide" evidence="2">
    <location>
        <begin position="1"/>
        <end position="40"/>
    </location>
</feature>
<evidence type="ECO:0000313" key="3">
    <source>
        <dbReference type="EMBL" id="SES48942.1"/>
    </source>
</evidence>
<dbReference type="EMBL" id="FOFT01000017">
    <property type="protein sequence ID" value="SES48942.1"/>
    <property type="molecule type" value="Genomic_DNA"/>
</dbReference>
<feature type="transmembrane region" description="Helical" evidence="1">
    <location>
        <begin position="216"/>
        <end position="238"/>
    </location>
</feature>
<feature type="chain" id="PRO_5011657830" evidence="2">
    <location>
        <begin position="41"/>
        <end position="311"/>
    </location>
</feature>
<keyword evidence="4" id="KW-1185">Reference proteome</keyword>
<sequence length="311" mass="31758">MKNSDDPSISTRPRAGLIGRTMLTTAIAMALMAGTVQAQAAPAAPAPSSTTTQQAATTAEQFATTAITNDTTETSTELSAAAAGLVNLGDHFYSGGGFCHVGKRYRLNANSTAQLDRFKKAMLNPRNGVPGLRYDFVRTTGAQLEFYTYHVLRESYWGIPAGHCSIAKVTPHKGRATLALPSWAKGVIAALASAASYVVVLLGIEAAILAAFPAGAFAATAVAGCVAGGVQSFVYLYIMGVTDQGKQIASALGNCLAGSALSLGLGQVRNVVLNWVRARGAAAVLAVAPGAEGAAVQNAMNQTAVAVAGRG</sequence>
<name>A0A1H9XS16_9PSEU</name>